<dbReference type="PANTHER" id="PTHR40465:SF1">
    <property type="entry name" value="DUF6534 DOMAIN-CONTAINING PROTEIN"/>
    <property type="match status" value="1"/>
</dbReference>
<dbReference type="EMBL" id="KN833693">
    <property type="protein sequence ID" value="KIK28279.1"/>
    <property type="molecule type" value="Genomic_DNA"/>
</dbReference>
<dbReference type="STRING" id="765257.A0A0C9ZQ90"/>
<keyword evidence="1" id="KW-0472">Membrane</keyword>
<evidence type="ECO:0000313" key="4">
    <source>
        <dbReference type="Proteomes" id="UP000054018"/>
    </source>
</evidence>
<feature type="transmembrane region" description="Helical" evidence="1">
    <location>
        <begin position="155"/>
        <end position="181"/>
    </location>
</feature>
<feature type="transmembrane region" description="Helical" evidence="1">
    <location>
        <begin position="44"/>
        <end position="68"/>
    </location>
</feature>
<feature type="transmembrane region" description="Helical" evidence="1">
    <location>
        <begin position="193"/>
        <end position="217"/>
    </location>
</feature>
<dbReference type="PANTHER" id="PTHR40465">
    <property type="entry name" value="CHROMOSOME 1, WHOLE GENOME SHOTGUN SEQUENCE"/>
    <property type="match status" value="1"/>
</dbReference>
<dbReference type="OrthoDB" id="3012488at2759"/>
<keyword evidence="4" id="KW-1185">Reference proteome</keyword>
<keyword evidence="1" id="KW-1133">Transmembrane helix</keyword>
<dbReference type="Proteomes" id="UP000054018">
    <property type="component" value="Unassembled WGS sequence"/>
</dbReference>
<protein>
    <recommendedName>
        <fullName evidence="2">DUF6534 domain-containing protein</fullName>
    </recommendedName>
</protein>
<accession>A0A0C9ZQ90</accession>
<gene>
    <name evidence="3" type="ORF">PISMIDRAFT_673971</name>
</gene>
<feature type="transmembrane region" description="Helical" evidence="1">
    <location>
        <begin position="223"/>
        <end position="246"/>
    </location>
</feature>
<feature type="transmembrane region" description="Helical" evidence="1">
    <location>
        <begin position="12"/>
        <end position="32"/>
    </location>
</feature>
<dbReference type="HOGENOM" id="CLU_046025_5_0_1"/>
<dbReference type="InterPro" id="IPR045339">
    <property type="entry name" value="DUF6534"/>
</dbReference>
<organism evidence="3 4">
    <name type="scientific">Pisolithus microcarpus 441</name>
    <dbReference type="NCBI Taxonomy" id="765257"/>
    <lineage>
        <taxon>Eukaryota</taxon>
        <taxon>Fungi</taxon>
        <taxon>Dikarya</taxon>
        <taxon>Basidiomycota</taxon>
        <taxon>Agaricomycotina</taxon>
        <taxon>Agaricomycetes</taxon>
        <taxon>Agaricomycetidae</taxon>
        <taxon>Boletales</taxon>
        <taxon>Sclerodermatineae</taxon>
        <taxon>Pisolithaceae</taxon>
        <taxon>Pisolithus</taxon>
    </lineage>
</organism>
<evidence type="ECO:0000256" key="1">
    <source>
        <dbReference type="SAM" id="Phobius"/>
    </source>
</evidence>
<reference evidence="4" key="2">
    <citation type="submission" date="2015-01" db="EMBL/GenBank/DDBJ databases">
        <title>Evolutionary Origins and Diversification of the Mycorrhizal Mutualists.</title>
        <authorList>
            <consortium name="DOE Joint Genome Institute"/>
            <consortium name="Mycorrhizal Genomics Consortium"/>
            <person name="Kohler A."/>
            <person name="Kuo A."/>
            <person name="Nagy L.G."/>
            <person name="Floudas D."/>
            <person name="Copeland A."/>
            <person name="Barry K.W."/>
            <person name="Cichocki N."/>
            <person name="Veneault-Fourrey C."/>
            <person name="LaButti K."/>
            <person name="Lindquist E.A."/>
            <person name="Lipzen A."/>
            <person name="Lundell T."/>
            <person name="Morin E."/>
            <person name="Murat C."/>
            <person name="Riley R."/>
            <person name="Ohm R."/>
            <person name="Sun H."/>
            <person name="Tunlid A."/>
            <person name="Henrissat B."/>
            <person name="Grigoriev I.V."/>
            <person name="Hibbett D.S."/>
            <person name="Martin F."/>
        </authorList>
    </citation>
    <scope>NUCLEOTIDE SEQUENCE [LARGE SCALE GENOMIC DNA]</scope>
    <source>
        <strain evidence="4">441</strain>
    </source>
</reference>
<dbReference type="Pfam" id="PF20152">
    <property type="entry name" value="DUF6534"/>
    <property type="match status" value="1"/>
</dbReference>
<feature type="domain" description="DUF6534" evidence="2">
    <location>
        <begin position="166"/>
        <end position="251"/>
    </location>
</feature>
<feature type="transmembrane region" description="Helical" evidence="1">
    <location>
        <begin position="115"/>
        <end position="143"/>
    </location>
</feature>
<reference evidence="3 4" key="1">
    <citation type="submission" date="2014-04" db="EMBL/GenBank/DDBJ databases">
        <authorList>
            <consortium name="DOE Joint Genome Institute"/>
            <person name="Kuo A."/>
            <person name="Kohler A."/>
            <person name="Costa M.D."/>
            <person name="Nagy L.G."/>
            <person name="Floudas D."/>
            <person name="Copeland A."/>
            <person name="Barry K.W."/>
            <person name="Cichocki N."/>
            <person name="Veneault-Fourrey C."/>
            <person name="LaButti K."/>
            <person name="Lindquist E.A."/>
            <person name="Lipzen A."/>
            <person name="Lundell T."/>
            <person name="Morin E."/>
            <person name="Murat C."/>
            <person name="Sun H."/>
            <person name="Tunlid A."/>
            <person name="Henrissat B."/>
            <person name="Grigoriev I.V."/>
            <person name="Hibbett D.S."/>
            <person name="Martin F."/>
            <person name="Nordberg H.P."/>
            <person name="Cantor M.N."/>
            <person name="Hua S.X."/>
        </authorList>
    </citation>
    <scope>NUCLEOTIDE SEQUENCE [LARGE SCALE GENOMIC DNA]</scope>
    <source>
        <strain evidence="3 4">441</strain>
    </source>
</reference>
<evidence type="ECO:0000313" key="3">
    <source>
        <dbReference type="EMBL" id="KIK28279.1"/>
    </source>
</evidence>
<evidence type="ECO:0000259" key="2">
    <source>
        <dbReference type="Pfam" id="PF20152"/>
    </source>
</evidence>
<dbReference type="AlphaFoldDB" id="A0A0C9ZQ90"/>
<sequence length="307" mass="34090">MGIPGGFGSTLVGGLVSAMLYGITTLQAYMYYMRNFEDTSTMKFMVAAVWVLDTLHVSFVCHMEYYYLITNWGAPTSLEYIVWSFPASILIDVIVITIVQLFFARTIYHLCRRQLRWLVIVPLVLLVLAHVGFAMATAIVIFINSTFSFASYTRFYTTTPAAIAIALAEVLITVSLCTLLRTSNSAVPRTKRLLNTLVIYAVNRCLLILPVVITMAVTGTDNLFVWASTFDLIVGKLYANSLLASLNTRQYLRSHSSGPESDLCMNAVHFASPPNPLADVKSSRDEVRQFAECKAAVIDITTKLAFD</sequence>
<keyword evidence="1" id="KW-0812">Transmembrane</keyword>
<proteinExistence type="predicted"/>
<name>A0A0C9ZQ90_9AGAM</name>
<feature type="transmembrane region" description="Helical" evidence="1">
    <location>
        <begin position="80"/>
        <end position="103"/>
    </location>
</feature>